<feature type="transmembrane region" description="Helical" evidence="5">
    <location>
        <begin position="74"/>
        <end position="93"/>
    </location>
</feature>
<dbReference type="EMBL" id="CP104144">
    <property type="protein sequence ID" value="UWU17301.1"/>
    <property type="molecule type" value="Genomic_DNA"/>
</dbReference>
<dbReference type="Proteomes" id="UP000232164">
    <property type="component" value="Unassembled WGS sequence"/>
</dbReference>
<feature type="transmembrane region" description="Helical" evidence="5">
    <location>
        <begin position="7"/>
        <end position="40"/>
    </location>
</feature>
<name>A0A2N0DGG4_RHISU</name>
<feature type="transmembrane region" description="Helical" evidence="5">
    <location>
        <begin position="144"/>
        <end position="170"/>
    </location>
</feature>
<evidence type="ECO:0000313" key="7">
    <source>
        <dbReference type="EMBL" id="UWU17301.1"/>
    </source>
</evidence>
<dbReference type="RefSeq" id="WP_027509161.1">
    <property type="nucleotide sequence ID" value="NZ_CP104144.1"/>
</dbReference>
<keyword evidence="9" id="KW-1185">Reference proteome</keyword>
<reference evidence="6 8" key="1">
    <citation type="submission" date="2017-11" db="EMBL/GenBank/DDBJ databases">
        <authorList>
            <person name="Han C.G."/>
        </authorList>
    </citation>
    <scope>NUCLEOTIDE SEQUENCE [LARGE SCALE GENOMIC DNA]</scope>
    <source>
        <strain evidence="6 8">HCNT1</strain>
    </source>
</reference>
<sequence length="260" mass="26845">MDGSLQQLLLAIGSGSLIGCTLGLIGGGGSILATPLLIYVVGMRDVHMAIGTGALGVSVNAYLNLAGHAIKGHVWWRCAVIFAITGSLGAYLGSSLGKIAEGQSLLFMFGLLMMFVSVVMRKTRSQPDVTAQSLTIRTHGKTSLVAFVTGLSSGFFGIGGGFLIVPGLLLSTGMPLINAVGTSLLAVGTFGLMTAANYAASGFVDWLTAGYFIAGGIGGGIVGTIAASRLATHRNALAQIFRWVVFCVSLYVLWRSYAAF</sequence>
<dbReference type="GO" id="GO:0005886">
    <property type="term" value="C:plasma membrane"/>
    <property type="evidence" value="ECO:0007669"/>
    <property type="project" value="UniProtKB-SubCell"/>
</dbReference>
<gene>
    <name evidence="6" type="ORF">CWR43_05210</name>
    <name evidence="7" type="ORF">N2599_31565</name>
</gene>
<feature type="transmembrane region" description="Helical" evidence="5">
    <location>
        <begin position="176"/>
        <end position="199"/>
    </location>
</feature>
<comment type="similarity">
    <text evidence="5">Belongs to the 4-toluene sulfonate uptake permease (TSUP) (TC 2.A.102) family.</text>
</comment>
<evidence type="ECO:0000256" key="4">
    <source>
        <dbReference type="ARBA" id="ARBA00023136"/>
    </source>
</evidence>
<dbReference type="PANTHER" id="PTHR43701">
    <property type="entry name" value="MEMBRANE TRANSPORTER PROTEIN MJ0441-RELATED"/>
    <property type="match status" value="1"/>
</dbReference>
<dbReference type="Pfam" id="PF01925">
    <property type="entry name" value="TauE"/>
    <property type="match status" value="1"/>
</dbReference>
<evidence type="ECO:0000256" key="1">
    <source>
        <dbReference type="ARBA" id="ARBA00004141"/>
    </source>
</evidence>
<proteinExistence type="inferred from homology"/>
<dbReference type="InterPro" id="IPR002781">
    <property type="entry name" value="TM_pro_TauE-like"/>
</dbReference>
<dbReference type="STRING" id="1041146.GCA_000427985_05197"/>
<keyword evidence="5" id="KW-1003">Cell membrane</keyword>
<keyword evidence="7" id="KW-0614">Plasmid</keyword>
<evidence type="ECO:0000256" key="5">
    <source>
        <dbReference type="RuleBase" id="RU363041"/>
    </source>
</evidence>
<evidence type="ECO:0000313" key="6">
    <source>
        <dbReference type="EMBL" id="PKA45185.1"/>
    </source>
</evidence>
<protein>
    <recommendedName>
        <fullName evidence="5">Probable membrane transporter protein</fullName>
    </recommendedName>
</protein>
<evidence type="ECO:0000313" key="8">
    <source>
        <dbReference type="Proteomes" id="UP000232164"/>
    </source>
</evidence>
<evidence type="ECO:0000256" key="2">
    <source>
        <dbReference type="ARBA" id="ARBA00022692"/>
    </source>
</evidence>
<evidence type="ECO:0000256" key="3">
    <source>
        <dbReference type="ARBA" id="ARBA00022989"/>
    </source>
</evidence>
<reference evidence="7" key="3">
    <citation type="submission" date="2022-09" db="EMBL/GenBank/DDBJ databases">
        <title>Australian commercial rhizobial inoculants.</title>
        <authorList>
            <person name="Kohlmeier M.G."/>
            <person name="O'Hara G.W."/>
            <person name="Colombi E."/>
            <person name="Ramsay J.P."/>
            <person name="Terpolilli J."/>
        </authorList>
    </citation>
    <scope>NUCLEOTIDE SEQUENCE</scope>
    <source>
        <strain evidence="7">WSM1592</strain>
        <plasmid evidence="7">pWSM1592_1</plasmid>
    </source>
</reference>
<accession>A0A2N0DGG4</accession>
<dbReference type="InterPro" id="IPR051598">
    <property type="entry name" value="TSUP/Inactive_protease-like"/>
</dbReference>
<dbReference type="AlphaFoldDB" id="A0A2N0DGG4"/>
<geneLocation type="plasmid" evidence="7 9">
    <name>pWSM1592_1</name>
</geneLocation>
<feature type="transmembrane region" description="Helical" evidence="5">
    <location>
        <begin position="236"/>
        <end position="254"/>
    </location>
</feature>
<feature type="transmembrane region" description="Helical" evidence="5">
    <location>
        <begin position="211"/>
        <end position="230"/>
    </location>
</feature>
<organism evidence="6 8">
    <name type="scientific">Rhizobium sullae</name>
    <name type="common">Rhizobium hedysari</name>
    <dbReference type="NCBI Taxonomy" id="50338"/>
    <lineage>
        <taxon>Bacteria</taxon>
        <taxon>Pseudomonadati</taxon>
        <taxon>Pseudomonadota</taxon>
        <taxon>Alphaproteobacteria</taxon>
        <taxon>Hyphomicrobiales</taxon>
        <taxon>Rhizobiaceae</taxon>
        <taxon>Rhizobium/Agrobacterium group</taxon>
        <taxon>Rhizobium</taxon>
    </lineage>
</organism>
<feature type="transmembrane region" description="Helical" evidence="5">
    <location>
        <begin position="46"/>
        <end position="67"/>
    </location>
</feature>
<feature type="transmembrane region" description="Helical" evidence="5">
    <location>
        <begin position="105"/>
        <end position="123"/>
    </location>
</feature>
<evidence type="ECO:0000313" key="9">
    <source>
        <dbReference type="Proteomes" id="UP001060123"/>
    </source>
</evidence>
<keyword evidence="3 5" id="KW-1133">Transmembrane helix</keyword>
<dbReference type="PANTHER" id="PTHR43701:SF2">
    <property type="entry name" value="MEMBRANE TRANSPORTER PROTEIN YJNA-RELATED"/>
    <property type="match status" value="1"/>
</dbReference>
<dbReference type="Proteomes" id="UP001060123">
    <property type="component" value="Plasmid pWSM1592_1"/>
</dbReference>
<comment type="subcellular location">
    <subcellularLocation>
        <location evidence="5">Cell membrane</location>
        <topology evidence="5">Multi-pass membrane protein</topology>
    </subcellularLocation>
    <subcellularLocation>
        <location evidence="1">Membrane</location>
        <topology evidence="1">Multi-pass membrane protein</topology>
    </subcellularLocation>
</comment>
<keyword evidence="2 5" id="KW-0812">Transmembrane</keyword>
<reference evidence="6 8" key="2">
    <citation type="submission" date="2017-12" db="EMBL/GenBank/DDBJ databases">
        <title>Genome sequence of Rhizobium sullae HCNT1 isolated from Sulla coronaria nodules and featuring peculiar denitrification phenotypes.</title>
        <authorList>
            <person name="De Diego-Diaz B."/>
            <person name="Treu L."/>
            <person name="Campanaro S."/>
            <person name="Da Silva Duarte V."/>
            <person name="Basaglia M."/>
            <person name="Favaro L."/>
            <person name="Casella S."/>
            <person name="Squartini A."/>
        </authorList>
    </citation>
    <scope>NUCLEOTIDE SEQUENCE [LARGE SCALE GENOMIC DNA]</scope>
    <source>
        <strain evidence="6 8">HCNT1</strain>
    </source>
</reference>
<keyword evidence="4 5" id="KW-0472">Membrane</keyword>
<dbReference type="EMBL" id="PIQN01000003">
    <property type="protein sequence ID" value="PKA45185.1"/>
    <property type="molecule type" value="Genomic_DNA"/>
</dbReference>